<dbReference type="SMART" id="SM01388">
    <property type="entry name" value="Mob1_phocein"/>
    <property type="match status" value="1"/>
</dbReference>
<feature type="region of interest" description="Disordered" evidence="1">
    <location>
        <begin position="267"/>
        <end position="316"/>
    </location>
</feature>
<dbReference type="InParanoid" id="F0VND4"/>
<feature type="compositionally biased region" description="Low complexity" evidence="1">
    <location>
        <begin position="328"/>
        <end position="346"/>
    </location>
</feature>
<feature type="compositionally biased region" description="Acidic residues" evidence="1">
    <location>
        <begin position="1278"/>
        <end position="1287"/>
    </location>
</feature>
<dbReference type="Proteomes" id="UP000007494">
    <property type="component" value="Chromosome XI"/>
</dbReference>
<reference evidence="4" key="3">
    <citation type="journal article" date="2012" name="PLoS Pathog.">
        <title>Comparative genomics of the apicomplexan parasites Toxoplasma gondii and Neospora caninum: Coccidia differing in host range and transmission strategy.</title>
        <authorList>
            <person name="Reid A.J."/>
            <person name="Vermont S.J."/>
            <person name="Cotton J.A."/>
            <person name="Harris D."/>
            <person name="Hill-Cawthorne G.A."/>
            <person name="Konen-Waisman S."/>
            <person name="Latham S.M."/>
            <person name="Mourier T."/>
            <person name="Norton R."/>
            <person name="Quail M.A."/>
            <person name="Sanders M."/>
            <person name="Shanmugam D."/>
            <person name="Sohal A."/>
            <person name="Wasmuth J.D."/>
            <person name="Brunk B."/>
            <person name="Grigg M.E."/>
            <person name="Howard J.C."/>
            <person name="Parkinson J."/>
            <person name="Roos D.S."/>
            <person name="Trees A.J."/>
            <person name="Berriman M."/>
            <person name="Pain A."/>
            <person name="Wastling J.M."/>
        </authorList>
    </citation>
    <scope>NUCLEOTIDE SEQUENCE [LARGE SCALE GENOMIC DNA]</scope>
    <source>
        <strain evidence="4">Liverpool</strain>
    </source>
</reference>
<dbReference type="SUPFAM" id="SSF101152">
    <property type="entry name" value="Mob1/phocein"/>
    <property type="match status" value="2"/>
</dbReference>
<dbReference type="PANTHER" id="PTHR22599">
    <property type="entry name" value="MPS ONE BINDER KINASE ACTIVATOR-LIKE MOB"/>
    <property type="match status" value="1"/>
</dbReference>
<feature type="region of interest" description="Disordered" evidence="1">
    <location>
        <begin position="328"/>
        <end position="442"/>
    </location>
</feature>
<feature type="compositionally biased region" description="Polar residues" evidence="1">
    <location>
        <begin position="1097"/>
        <end position="1106"/>
    </location>
</feature>
<dbReference type="GeneID" id="13446945"/>
<evidence type="ECO:0008006" key="5">
    <source>
        <dbReference type="Google" id="ProtNLM"/>
    </source>
</evidence>
<feature type="compositionally biased region" description="Basic and acidic residues" evidence="1">
    <location>
        <begin position="658"/>
        <end position="682"/>
    </location>
</feature>
<feature type="compositionally biased region" description="Basic and acidic residues" evidence="1">
    <location>
        <begin position="1436"/>
        <end position="1484"/>
    </location>
</feature>
<feature type="region of interest" description="Disordered" evidence="1">
    <location>
        <begin position="1070"/>
        <end position="1212"/>
    </location>
</feature>
<feature type="region of interest" description="Disordered" evidence="1">
    <location>
        <begin position="563"/>
        <end position="587"/>
    </location>
</feature>
<feature type="compositionally biased region" description="Polar residues" evidence="1">
    <location>
        <begin position="287"/>
        <end position="306"/>
    </location>
</feature>
<dbReference type="EMBL" id="LN714486">
    <property type="protein sequence ID" value="CEL69958.1"/>
    <property type="molecule type" value="Genomic_DNA"/>
</dbReference>
<feature type="compositionally biased region" description="Low complexity" evidence="1">
    <location>
        <begin position="1315"/>
        <end position="1330"/>
    </location>
</feature>
<evidence type="ECO:0000256" key="1">
    <source>
        <dbReference type="SAM" id="MobiDB-lite"/>
    </source>
</evidence>
<dbReference type="EMBL" id="FR823392">
    <property type="protein sequence ID" value="CBZ55230.1"/>
    <property type="molecule type" value="Genomic_DNA"/>
</dbReference>
<feature type="compositionally biased region" description="Low complexity" evidence="1">
    <location>
        <begin position="267"/>
        <end position="286"/>
    </location>
</feature>
<dbReference type="InterPro" id="IPR005301">
    <property type="entry name" value="MOB_kinase_act_fam"/>
</dbReference>
<accession>F0VND4</accession>
<feature type="region of interest" description="Disordered" evidence="1">
    <location>
        <begin position="645"/>
        <end position="716"/>
    </location>
</feature>
<feature type="compositionally biased region" description="Basic and acidic residues" evidence="1">
    <location>
        <begin position="1288"/>
        <end position="1305"/>
    </location>
</feature>
<feature type="compositionally biased region" description="Low complexity" evidence="1">
    <location>
        <begin position="843"/>
        <end position="852"/>
    </location>
</feature>
<feature type="compositionally biased region" description="Polar residues" evidence="1">
    <location>
        <begin position="413"/>
        <end position="425"/>
    </location>
</feature>
<feature type="compositionally biased region" description="Basic and acidic residues" evidence="1">
    <location>
        <begin position="898"/>
        <end position="908"/>
    </location>
</feature>
<dbReference type="Pfam" id="PF03637">
    <property type="entry name" value="Mob1_phocein"/>
    <property type="match status" value="1"/>
</dbReference>
<feature type="region of interest" description="Disordered" evidence="1">
    <location>
        <begin position="1011"/>
        <end position="1033"/>
    </location>
</feature>
<feature type="compositionally biased region" description="Basic and acidic residues" evidence="1">
    <location>
        <begin position="1013"/>
        <end position="1023"/>
    </location>
</feature>
<dbReference type="eggNOG" id="KOG0440">
    <property type="taxonomic scope" value="Eukaryota"/>
</dbReference>
<sequence>MDDSSCPRRVRAGAQTTPAELAECTSRHSQHLGRPAATPNAVSPLIATPARAYRFPAARLLVRDSESPPPSGLSARTRAVVPSNRNPGTNGFFFGSAHTRKDTVGLLVSETVPRRRGGNGKAFSRTNSMFQGRESLVGHAPGKNKNDEMSPVMCLSEALSLPRERRGSRRKSMPLYSSVSQPRLRRNGPVGLVPTHSPGSPASSLYCAPVPAPCQLSPDVGFWPAEHKSHQDENGAERTEHFRISSASLVGGPEEDRSKSFASAFSSPFQASSSSPAGDSPANSSSTPLSTLHRSSCLSNPSSFTGLSEPDGSAVPLESASWSADFASQNALSSSSSVSPPLFSAAQLPTDKGEQEKPPLAGANPIRSDDRDPCVSYSPQTRIRPCAEARGSPCRLSLSPSPSKGNIPESRQEGNSLDPASSCSIQAPGRHASSPTSRPRGSRLSLMCDAVCPPAAVLSASSSLRPSSRLPPSTPSFLPESLRLPPSCLEITRRVLEATLRNRHLSVEVAAPLLVDENEWIASQLARCVADLQLLLSCVWDACTCPVMAAGSIFFLVLKSASPSQTPLPGDPWREQRPSRLARRPGPQSLLGSATQCLVSDFPPSLEGGLVTRKVSRFELLKPTFRDTHLDAGFFLTRGNDYRLGESGRWRRPGSKTNDAERKKRVEKQREQEGRHTRRLEEDLSSALTPSHRSSDRGLPTRWNASPERRLQKATDAEGHITLAVYPNAEERNVLGQPRRPFPVEHGTGGNPSHTNLFTSEFPVRPRSSRPLRIQPAREYMETVLAWCVAQVHYGELLRRPPQAAARPRGFSILPSELATALAAENRKPPAHSVSHPAHPRSGATPETPAGTATGVLEAGEEQSRTAGGSGVDAKGKRSETVGEIDGRLFPGWTRGGPVDRDTARETNARQGGSCWPSRGVQFSGECERAANHNGEERRFKEISRRMCRRVFRCYAHIYHYHLDLLYTYDVLAHVNRCFKFFLFFAHKFQLLTDADTEPLRNLVTHILTTPPRHGECRPERRSSSLPSCASPPVSRSFFLKDPGTELKGTYRAADSGLYLCEQSTRLDPTSQASFSPAFPPAQASEKASWGHVSPSVDASTPQSLSPEPPGETSPCSARPGSLLSPLGNAAFPADAEGPHEADLSFPLASQPFHDTPPALDGMPSASTLCDQPAPSAFPSSSSASFPCRTSTGMHEKPSDAQGTPQTESDAVPLPCRASEASLETPGGRSSSCCCSSCCASCSGPESCALWSTGMSVPSAGTAGEKGERGGRHGTGESPEEREEEAETKEPDIEGESRRQKEEGVHALQVRQKEAAAPAHADADSGASPDEPGDQRTEDDQERDLMRALECDLRQSEDQRREIEEAFTDRGDLSAFEDQKQDWPGLPGSLSLGLQRVDSYEDLPPFLELDEEEGSEKGTSEGEGGTETETAVQRSASEDRNEERDTDKKVQDAEAERTGEHGESVEEGDTRSFGEPKQERRQQADEQMLARNSGKAEESNANPGDGNTRDGKEKRRVQPMLPPLALPAPELDEIRGALREIHARKPATPFSEREPGQRRATKVLLESLLLQRQPYM</sequence>
<reference evidence="2" key="1">
    <citation type="submission" date="2011-02" db="EMBL/GenBank/DDBJ databases">
        <authorList>
            <person name="Aslett M."/>
        </authorList>
    </citation>
    <scope>NUCLEOTIDE SEQUENCE</scope>
    <source>
        <strain evidence="2">Liverpool</strain>
    </source>
</reference>
<dbReference type="RefSeq" id="XP_003885258.1">
    <property type="nucleotide sequence ID" value="XM_003885209.1"/>
</dbReference>
<feature type="compositionally biased region" description="Basic and acidic residues" evidence="1">
    <location>
        <begin position="707"/>
        <end position="716"/>
    </location>
</feature>
<feature type="region of interest" description="Disordered" evidence="1">
    <location>
        <begin position="859"/>
        <end position="878"/>
    </location>
</feature>
<feature type="compositionally biased region" description="Basic and acidic residues" evidence="1">
    <location>
        <begin position="1265"/>
        <end position="1275"/>
    </location>
</feature>
<reference evidence="2" key="2">
    <citation type="submission" date="2011-03" db="EMBL/GenBank/DDBJ databases">
        <title>Comparative genomics and transcriptomics of Neospora caninum and Toxoplasma gondii.</title>
        <authorList>
            <person name="Reid A.J."/>
            <person name="Sohal A."/>
            <person name="Harris D."/>
            <person name="Quail M."/>
            <person name="Sanders M."/>
            <person name="Berriman M."/>
            <person name="Wastling J.M."/>
            <person name="Pain A."/>
        </authorList>
    </citation>
    <scope>NUCLEOTIDE SEQUENCE</scope>
    <source>
        <strain evidence="2">Liverpool</strain>
    </source>
</reference>
<keyword evidence="4" id="KW-1185">Reference proteome</keyword>
<feature type="region of interest" description="Disordered" evidence="1">
    <location>
        <begin position="824"/>
        <end position="852"/>
    </location>
</feature>
<feature type="region of interest" description="Disordered" evidence="1">
    <location>
        <begin position="746"/>
        <end position="769"/>
    </location>
</feature>
<dbReference type="Gene3D" id="1.20.140.30">
    <property type="entry name" value="MOB kinase activator"/>
    <property type="match status" value="2"/>
</dbReference>
<feature type="region of interest" description="Disordered" evidence="1">
    <location>
        <begin position="1"/>
        <end position="42"/>
    </location>
</feature>
<dbReference type="InterPro" id="IPR036703">
    <property type="entry name" value="MOB_kinase_act_sf"/>
</dbReference>
<name>F0VND4_NEOCL</name>
<evidence type="ECO:0000313" key="3">
    <source>
        <dbReference type="EMBL" id="CEL69958.1"/>
    </source>
</evidence>
<feature type="compositionally biased region" description="Low complexity" evidence="1">
    <location>
        <begin position="1173"/>
        <end position="1187"/>
    </location>
</feature>
<evidence type="ECO:0000313" key="2">
    <source>
        <dbReference type="EMBL" id="CBZ55230.1"/>
    </source>
</evidence>
<dbReference type="VEuPathDB" id="ToxoDB:NCLIV_056540"/>
<organism evidence="2 4">
    <name type="scientific">Neospora caninum (strain Liverpool)</name>
    <dbReference type="NCBI Taxonomy" id="572307"/>
    <lineage>
        <taxon>Eukaryota</taxon>
        <taxon>Sar</taxon>
        <taxon>Alveolata</taxon>
        <taxon>Apicomplexa</taxon>
        <taxon>Conoidasida</taxon>
        <taxon>Coccidia</taxon>
        <taxon>Eucoccidiorida</taxon>
        <taxon>Eimeriorina</taxon>
        <taxon>Sarcocystidae</taxon>
        <taxon>Neospora</taxon>
    </lineage>
</organism>
<feature type="region of interest" description="Disordered" evidence="1">
    <location>
        <begin position="1258"/>
        <end position="1529"/>
    </location>
</feature>
<dbReference type="OMA" id="DACTCPV"/>
<proteinExistence type="predicted"/>
<feature type="compositionally biased region" description="Low complexity" evidence="1">
    <location>
        <begin position="1384"/>
        <end position="1394"/>
    </location>
</feature>
<evidence type="ECO:0000313" key="4">
    <source>
        <dbReference type="Proteomes" id="UP000007494"/>
    </source>
</evidence>
<feature type="region of interest" description="Disordered" evidence="1">
    <location>
        <begin position="63"/>
        <end position="84"/>
    </location>
</feature>
<gene>
    <name evidence="3" type="ORF">BN1204_056540</name>
    <name evidence="2" type="ORF">NCLIV_056540</name>
</gene>
<feature type="compositionally biased region" description="Basic and acidic residues" evidence="1">
    <location>
        <begin position="1333"/>
        <end position="1381"/>
    </location>
</feature>
<reference evidence="3" key="4">
    <citation type="journal article" date="2015" name="PLoS ONE">
        <title>Comprehensive Evaluation of Toxoplasma gondii VEG and Neospora caninum LIV Genomes with Tachyzoite Stage Transcriptome and Proteome Defines Novel Transcript Features.</title>
        <authorList>
            <person name="Ramaprasad A."/>
            <person name="Mourier T."/>
            <person name="Naeem R."/>
            <person name="Malas T.B."/>
            <person name="Moussa E."/>
            <person name="Panigrahi A."/>
            <person name="Vermont S.J."/>
            <person name="Otto T.D."/>
            <person name="Wastling J."/>
            <person name="Pain A."/>
        </authorList>
    </citation>
    <scope>NUCLEOTIDE SEQUENCE</scope>
    <source>
        <strain evidence="3">Liverpool</strain>
    </source>
</reference>
<dbReference type="OrthoDB" id="8170117at2759"/>
<feature type="region of interest" description="Disordered" evidence="1">
    <location>
        <begin position="161"/>
        <end position="202"/>
    </location>
</feature>
<feature type="region of interest" description="Disordered" evidence="1">
    <location>
        <begin position="893"/>
        <end position="915"/>
    </location>
</feature>
<protein>
    <recommendedName>
        <fullName evidence="5">Mob1/phocein family protein</fullName>
    </recommendedName>
</protein>
<feature type="compositionally biased region" description="Low complexity" evidence="1">
    <location>
        <begin position="1070"/>
        <end position="1085"/>
    </location>
</feature>